<evidence type="ECO:0000256" key="9">
    <source>
        <dbReference type="ARBA" id="ARBA00051875"/>
    </source>
</evidence>
<dbReference type="InterPro" id="IPR020922">
    <property type="entry name" value="dITP/XTP_pyrophosphatase"/>
</dbReference>
<gene>
    <name evidence="17" type="primary">rdgB_1</name>
    <name evidence="17" type="ORF">SDC9_04605</name>
</gene>
<keyword evidence="5" id="KW-0547">Nucleotide-binding</keyword>
<evidence type="ECO:0000256" key="8">
    <source>
        <dbReference type="ARBA" id="ARBA00023080"/>
    </source>
</evidence>
<reference evidence="17" key="1">
    <citation type="submission" date="2019-08" db="EMBL/GenBank/DDBJ databases">
        <authorList>
            <person name="Kucharzyk K."/>
            <person name="Murdoch R.W."/>
            <person name="Higgins S."/>
            <person name="Loffler F."/>
        </authorList>
    </citation>
    <scope>NUCLEOTIDE SEQUENCE</scope>
</reference>
<dbReference type="GO" id="GO:0036222">
    <property type="term" value="F:XTP diphosphatase activity"/>
    <property type="evidence" value="ECO:0007669"/>
    <property type="project" value="RHEA"/>
</dbReference>
<dbReference type="FunFam" id="3.90.950.10:FF:000001">
    <property type="entry name" value="dITP/XTP pyrophosphatase"/>
    <property type="match status" value="1"/>
</dbReference>
<dbReference type="GO" id="GO:0017111">
    <property type="term" value="F:ribonucleoside triphosphate phosphatase activity"/>
    <property type="evidence" value="ECO:0007669"/>
    <property type="project" value="InterPro"/>
</dbReference>
<name>A0A644SXR1_9ZZZZ</name>
<dbReference type="HAMAP" id="MF_01405">
    <property type="entry name" value="Non_canon_purine_NTPase"/>
    <property type="match status" value="1"/>
</dbReference>
<accession>A0A644SXR1</accession>
<dbReference type="GO" id="GO:0009146">
    <property type="term" value="P:purine nucleoside triphosphate catabolic process"/>
    <property type="evidence" value="ECO:0007669"/>
    <property type="project" value="UniProtKB-ARBA"/>
</dbReference>
<dbReference type="GO" id="GO:0009117">
    <property type="term" value="P:nucleotide metabolic process"/>
    <property type="evidence" value="ECO:0007669"/>
    <property type="project" value="UniProtKB-KW"/>
</dbReference>
<dbReference type="AlphaFoldDB" id="A0A644SXR1"/>
<evidence type="ECO:0000313" key="17">
    <source>
        <dbReference type="EMBL" id="MPL59057.1"/>
    </source>
</evidence>
<dbReference type="PANTHER" id="PTHR11067:SF9">
    <property type="entry name" value="INOSINE TRIPHOSPHATE PYROPHOSPHATASE"/>
    <property type="match status" value="1"/>
</dbReference>
<evidence type="ECO:0000256" key="7">
    <source>
        <dbReference type="ARBA" id="ARBA00022842"/>
    </source>
</evidence>
<comment type="catalytic activity">
    <reaction evidence="9">
        <text>dITP + H2O = dIMP + diphosphate + H(+)</text>
        <dbReference type="Rhea" id="RHEA:28342"/>
        <dbReference type="ChEBI" id="CHEBI:15377"/>
        <dbReference type="ChEBI" id="CHEBI:15378"/>
        <dbReference type="ChEBI" id="CHEBI:33019"/>
        <dbReference type="ChEBI" id="CHEBI:61194"/>
        <dbReference type="ChEBI" id="CHEBI:61382"/>
        <dbReference type="EC" id="3.6.1.66"/>
    </reaction>
</comment>
<comment type="catalytic activity">
    <reaction evidence="10">
        <text>XTP + H2O = XMP + diphosphate + H(+)</text>
        <dbReference type="Rhea" id="RHEA:28610"/>
        <dbReference type="ChEBI" id="CHEBI:15377"/>
        <dbReference type="ChEBI" id="CHEBI:15378"/>
        <dbReference type="ChEBI" id="CHEBI:33019"/>
        <dbReference type="ChEBI" id="CHEBI:57464"/>
        <dbReference type="ChEBI" id="CHEBI:61314"/>
        <dbReference type="EC" id="3.6.1.66"/>
    </reaction>
</comment>
<comment type="caution">
    <text evidence="17">The sequence shown here is derived from an EMBL/GenBank/DDBJ whole genome shotgun (WGS) entry which is preliminary data.</text>
</comment>
<dbReference type="InterPro" id="IPR029001">
    <property type="entry name" value="ITPase-like_fam"/>
</dbReference>
<dbReference type="Pfam" id="PF01725">
    <property type="entry name" value="Ham1p_like"/>
    <property type="match status" value="1"/>
</dbReference>
<keyword evidence="6 17" id="KW-0378">Hydrolase</keyword>
<dbReference type="Gene3D" id="3.90.950.10">
    <property type="match status" value="1"/>
</dbReference>
<dbReference type="GO" id="GO:0046872">
    <property type="term" value="F:metal ion binding"/>
    <property type="evidence" value="ECO:0007669"/>
    <property type="project" value="UniProtKB-KW"/>
</dbReference>
<sequence length="218" mass="23516">MEILVATFNRHKIDELRPLLPGHRLLSPADAGIDPMEIDENGSDYFANALIKAKALHDKAGIPTLADDSGLSVLALDGAPGIHSSRYGSLDGSEKLSDGDRNELLLSVMKQVDERRCAFYCCLVFLYGEDRYIAVQETCPGLLAYAPAGKGGFGYDPLVFLPELGRTVAELSPGEKNRVSHRGRAGRAMAAMLEALEKNLEKSIKTGLNPCRTTGGRA</sequence>
<dbReference type="EMBL" id="VSSQ01000008">
    <property type="protein sequence ID" value="MPL59057.1"/>
    <property type="molecule type" value="Genomic_DNA"/>
</dbReference>
<keyword evidence="8" id="KW-0546">Nucleotide metabolism</keyword>
<evidence type="ECO:0000256" key="10">
    <source>
        <dbReference type="ARBA" id="ARBA00052017"/>
    </source>
</evidence>
<dbReference type="GO" id="GO:0000166">
    <property type="term" value="F:nucleotide binding"/>
    <property type="evidence" value="ECO:0007669"/>
    <property type="project" value="UniProtKB-KW"/>
</dbReference>
<evidence type="ECO:0000256" key="5">
    <source>
        <dbReference type="ARBA" id="ARBA00022741"/>
    </source>
</evidence>
<dbReference type="GO" id="GO:0005829">
    <property type="term" value="C:cytosol"/>
    <property type="evidence" value="ECO:0007669"/>
    <property type="project" value="TreeGrafter"/>
</dbReference>
<evidence type="ECO:0000256" key="15">
    <source>
        <dbReference type="ARBA" id="ARBA00083186"/>
    </source>
</evidence>
<dbReference type="GO" id="GO:0036220">
    <property type="term" value="F:ITP diphosphatase activity"/>
    <property type="evidence" value="ECO:0007669"/>
    <property type="project" value="UniProtKB-EC"/>
</dbReference>
<comment type="subunit">
    <text evidence="3">Homodimer.</text>
</comment>
<dbReference type="SUPFAM" id="SSF52972">
    <property type="entry name" value="ITPase-like"/>
    <property type="match status" value="1"/>
</dbReference>
<keyword evidence="7" id="KW-0460">Magnesium</keyword>
<keyword evidence="4" id="KW-0479">Metal-binding</keyword>
<evidence type="ECO:0000256" key="12">
    <source>
        <dbReference type="ARBA" id="ARBA00071289"/>
    </source>
</evidence>
<comment type="similarity">
    <text evidence="2">Belongs to the HAM1 NTPase family.</text>
</comment>
<evidence type="ECO:0000256" key="13">
    <source>
        <dbReference type="ARBA" id="ARBA00075987"/>
    </source>
</evidence>
<dbReference type="CDD" id="cd00515">
    <property type="entry name" value="HAM1"/>
    <property type="match status" value="1"/>
</dbReference>
<protein>
    <recommendedName>
        <fullName evidence="12">dITP/XTP pyrophosphatase</fullName>
        <ecNumber evidence="11">3.6.1.66</ecNumber>
    </recommendedName>
    <alternativeName>
        <fullName evidence="13">Non-canonical purine NTP pyrophosphatase</fullName>
    </alternativeName>
    <alternativeName>
        <fullName evidence="14">Non-standard purine NTP pyrophosphatase</fullName>
    </alternativeName>
    <alternativeName>
        <fullName evidence="16">Nucleoside-triphosphate diphosphatase</fullName>
    </alternativeName>
    <alternativeName>
        <fullName evidence="15">Nucleoside-triphosphate pyrophosphatase</fullName>
    </alternativeName>
</protein>
<organism evidence="17">
    <name type="scientific">bioreactor metagenome</name>
    <dbReference type="NCBI Taxonomy" id="1076179"/>
    <lineage>
        <taxon>unclassified sequences</taxon>
        <taxon>metagenomes</taxon>
        <taxon>ecological metagenomes</taxon>
    </lineage>
</organism>
<comment type="cofactor">
    <cofactor evidence="1">
        <name>Mg(2+)</name>
        <dbReference type="ChEBI" id="CHEBI:18420"/>
    </cofactor>
</comment>
<evidence type="ECO:0000256" key="6">
    <source>
        <dbReference type="ARBA" id="ARBA00022801"/>
    </source>
</evidence>
<evidence type="ECO:0000256" key="3">
    <source>
        <dbReference type="ARBA" id="ARBA00011738"/>
    </source>
</evidence>
<dbReference type="GO" id="GO:0035870">
    <property type="term" value="F:dITP diphosphatase activity"/>
    <property type="evidence" value="ECO:0007669"/>
    <property type="project" value="UniProtKB-ARBA"/>
</dbReference>
<dbReference type="InterPro" id="IPR002637">
    <property type="entry name" value="RdgB/HAM1"/>
</dbReference>
<evidence type="ECO:0000256" key="2">
    <source>
        <dbReference type="ARBA" id="ARBA00008023"/>
    </source>
</evidence>
<evidence type="ECO:0000256" key="16">
    <source>
        <dbReference type="ARBA" id="ARBA00083635"/>
    </source>
</evidence>
<evidence type="ECO:0000256" key="4">
    <source>
        <dbReference type="ARBA" id="ARBA00022723"/>
    </source>
</evidence>
<evidence type="ECO:0000256" key="14">
    <source>
        <dbReference type="ARBA" id="ARBA00078805"/>
    </source>
</evidence>
<dbReference type="PANTHER" id="PTHR11067">
    <property type="entry name" value="INOSINE TRIPHOSPHATE PYROPHOSPHATASE/HAM1 PROTEIN"/>
    <property type="match status" value="1"/>
</dbReference>
<evidence type="ECO:0000256" key="1">
    <source>
        <dbReference type="ARBA" id="ARBA00001946"/>
    </source>
</evidence>
<proteinExistence type="inferred from homology"/>
<evidence type="ECO:0000256" key="11">
    <source>
        <dbReference type="ARBA" id="ARBA00066468"/>
    </source>
</evidence>
<dbReference type="EC" id="3.6.1.66" evidence="11"/>